<dbReference type="STRING" id="100884.GCA_000269565_01499"/>
<protein>
    <submittedName>
        <fullName evidence="2">Citrate transporter</fullName>
    </submittedName>
</protein>
<comment type="caution">
    <text evidence="2">The sequence shown here is derived from an EMBL/GenBank/DDBJ whole genome shotgun (WGS) entry which is preliminary data.</text>
</comment>
<proteinExistence type="predicted"/>
<feature type="transmembrane region" description="Helical" evidence="1">
    <location>
        <begin position="5"/>
        <end position="20"/>
    </location>
</feature>
<name>E7G613_9FIRM</name>
<feature type="transmembrane region" description="Helical" evidence="1">
    <location>
        <begin position="318"/>
        <end position="340"/>
    </location>
</feature>
<feature type="transmembrane region" description="Helical" evidence="1">
    <location>
        <begin position="152"/>
        <end position="172"/>
    </location>
</feature>
<feature type="transmembrane region" description="Helical" evidence="1">
    <location>
        <begin position="287"/>
        <end position="306"/>
    </location>
</feature>
<feature type="transmembrane region" description="Helical" evidence="1">
    <location>
        <begin position="27"/>
        <end position="46"/>
    </location>
</feature>
<dbReference type="eggNOG" id="COG2610">
    <property type="taxonomic scope" value="Bacteria"/>
</dbReference>
<evidence type="ECO:0000313" key="2">
    <source>
        <dbReference type="EMBL" id="EFW06664.1"/>
    </source>
</evidence>
<keyword evidence="1" id="KW-0472">Membrane</keyword>
<dbReference type="EMBL" id="ADKX01000001">
    <property type="protein sequence ID" value="EFW06664.1"/>
    <property type="molecule type" value="Genomic_DNA"/>
</dbReference>
<keyword evidence="3" id="KW-1185">Reference proteome</keyword>
<feature type="transmembrane region" description="Helical" evidence="1">
    <location>
        <begin position="406"/>
        <end position="425"/>
    </location>
</feature>
<sequence length="426" mass="44737">MVQGILILVIFFAFAALMMTKKMQTIIALPLMGILIALVAGVPLISNNPETYTIANNVLEQGAMRLSSAIAGLVFGSFFGQVLNRVGIVKGIIKKAAELAGDKPLIIALVLYVAASVIFAGSNGLGMVILVGTIIIPIMLTAGISPFASASILLLANTTGGTLNVSGLAMYVDLFNLDIQKILSTNLLIMVPMIVAYLAFILYHVKGKSILKKSWAMPTGDGARGQKNVNPLALLSPIVPVVLVFTMNLSIVPAVIIGIAVALLLTLPRKPLQVISASFVEGLKDVAGAMGLMIGIGILLNAVMAPQVATIIQPVIKMIIPTSPIAYVLIFTVLAPLALYRGPMNMWGLGSGIGAILVASGMNPMAAMVALRVEGMVQGTCDPTNTHNVWSADFTKTEVNDLTKGTILWTVAAVIVSLTIASFQFF</sequence>
<feature type="transmembrane region" description="Helical" evidence="1">
    <location>
        <begin position="184"/>
        <end position="205"/>
    </location>
</feature>
<gene>
    <name evidence="2" type="ORF">HMPREF9488_00201</name>
</gene>
<feature type="transmembrane region" description="Helical" evidence="1">
    <location>
        <begin position="234"/>
        <end position="267"/>
    </location>
</feature>
<feature type="transmembrane region" description="Helical" evidence="1">
    <location>
        <begin position="127"/>
        <end position="145"/>
    </location>
</feature>
<organism evidence="2 3">
    <name type="scientific">Coprobacillus cateniformis</name>
    <dbReference type="NCBI Taxonomy" id="100884"/>
    <lineage>
        <taxon>Bacteria</taxon>
        <taxon>Bacillati</taxon>
        <taxon>Bacillota</taxon>
        <taxon>Erysipelotrichia</taxon>
        <taxon>Erysipelotrichales</taxon>
        <taxon>Coprobacillaceae</taxon>
        <taxon>Coprobacillus</taxon>
    </lineage>
</organism>
<reference evidence="2 3" key="1">
    <citation type="submission" date="2010-12" db="EMBL/GenBank/DDBJ databases">
        <title>The Genome Sequence of Coprobacillus sp. strain 29_1.</title>
        <authorList>
            <consortium name="The Broad Institute Genome Sequencing Platform"/>
            <person name="Earl A."/>
            <person name="Ward D."/>
            <person name="Feldgarden M."/>
            <person name="Gevers D."/>
            <person name="Daigneault M."/>
            <person name="Sibley C.D."/>
            <person name="White A."/>
            <person name="Strauss J."/>
            <person name="Allen-Vercoe E."/>
            <person name="Young S.K."/>
            <person name="Zeng Q."/>
            <person name="Gargeya S."/>
            <person name="Fitzgerald M."/>
            <person name="Haas B."/>
            <person name="Abouelleil A."/>
            <person name="Alvarado L."/>
            <person name="Arachchi H.M."/>
            <person name="Berlin A."/>
            <person name="Brown A."/>
            <person name="Chapman S.B."/>
            <person name="Chen Z."/>
            <person name="Dunbar C."/>
            <person name="Freedman E."/>
            <person name="Gearin G."/>
            <person name="Gellesch M."/>
            <person name="Goldberg J."/>
            <person name="Griggs A."/>
            <person name="Gujja S."/>
            <person name="Heilman E."/>
            <person name="Heiman D."/>
            <person name="Howarth C."/>
            <person name="Larson L."/>
            <person name="Lui A."/>
            <person name="MacDonald P.J.P."/>
            <person name="Mehta T."/>
            <person name="Montmayeur A."/>
            <person name="Murphy C."/>
            <person name="Neiman D."/>
            <person name="Pearson M."/>
            <person name="Priest M."/>
            <person name="Roberts A."/>
            <person name="Saif S."/>
            <person name="Shea T."/>
            <person name="Shenoy N."/>
            <person name="Sisk P."/>
            <person name="Stolte C."/>
            <person name="Sykes S."/>
            <person name="White J."/>
            <person name="Yandava C."/>
            <person name="Nusbaum C."/>
            <person name="Birren B."/>
        </authorList>
    </citation>
    <scope>NUCLEOTIDE SEQUENCE [LARGE SCALE GENOMIC DNA]</scope>
    <source>
        <strain evidence="2 3">29_1</strain>
    </source>
</reference>
<keyword evidence="1" id="KW-0812">Transmembrane</keyword>
<dbReference type="OrthoDB" id="1661999at2"/>
<dbReference type="HOGENOM" id="CLU_051476_0_0_9"/>
<dbReference type="Proteomes" id="UP000003157">
    <property type="component" value="Unassembled WGS sequence"/>
</dbReference>
<dbReference type="GeneID" id="78229374"/>
<feature type="transmembrane region" description="Helical" evidence="1">
    <location>
        <begin position="104"/>
        <end position="121"/>
    </location>
</feature>
<dbReference type="RefSeq" id="WP_008787329.1">
    <property type="nucleotide sequence ID" value="NZ_AKCB01000001.1"/>
</dbReference>
<evidence type="ECO:0000256" key="1">
    <source>
        <dbReference type="SAM" id="Phobius"/>
    </source>
</evidence>
<feature type="transmembrane region" description="Helical" evidence="1">
    <location>
        <begin position="66"/>
        <end position="83"/>
    </location>
</feature>
<evidence type="ECO:0000313" key="3">
    <source>
        <dbReference type="Proteomes" id="UP000003157"/>
    </source>
</evidence>
<keyword evidence="1" id="KW-1133">Transmembrane helix</keyword>
<dbReference type="AlphaFoldDB" id="E7G613"/>
<accession>E7G613</accession>
<feature type="transmembrane region" description="Helical" evidence="1">
    <location>
        <begin position="346"/>
        <end position="371"/>
    </location>
</feature>